<evidence type="ECO:0000313" key="7">
    <source>
        <dbReference type="Proteomes" id="UP000230390"/>
    </source>
</evidence>
<comment type="similarity">
    <text evidence="1">Belongs to the cyclophilin-type PPIase family.</text>
</comment>
<gene>
    <name evidence="6" type="ORF">CR105_19490</name>
</gene>
<accession>A0A2G8TBK1</accession>
<evidence type="ECO:0000256" key="2">
    <source>
        <dbReference type="ARBA" id="ARBA00013194"/>
    </source>
</evidence>
<evidence type="ECO:0000256" key="3">
    <source>
        <dbReference type="ARBA" id="ARBA00023110"/>
    </source>
</evidence>
<keyword evidence="7" id="KW-1185">Reference proteome</keyword>
<reference evidence="6 7" key="1">
    <citation type="submission" date="2017-10" db="EMBL/GenBank/DDBJ databases">
        <title>Massilia psychrophilum sp. nov., a novel purple-pigmented bacterium isolated from Tianshan glacier, Xinjiang Municipality, China.</title>
        <authorList>
            <person name="Wang H."/>
        </authorList>
    </citation>
    <scope>NUCLEOTIDE SEQUENCE [LARGE SCALE GENOMIC DNA]</scope>
    <source>
        <strain evidence="6 7">JCM 30074</strain>
    </source>
</reference>
<protein>
    <recommendedName>
        <fullName evidence="2">peptidylprolyl isomerase</fullName>
        <ecNumber evidence="2">5.2.1.8</ecNumber>
    </recommendedName>
</protein>
<dbReference type="PANTHER" id="PTHR43246">
    <property type="entry name" value="PEPTIDYL-PROLYL CIS-TRANS ISOMERASE CYP38, CHLOROPLASTIC"/>
    <property type="match status" value="1"/>
</dbReference>
<dbReference type="PROSITE" id="PS50072">
    <property type="entry name" value="CSA_PPIASE_2"/>
    <property type="match status" value="1"/>
</dbReference>
<proteinExistence type="inferred from homology"/>
<dbReference type="Gene3D" id="2.40.100.10">
    <property type="entry name" value="Cyclophilin-like"/>
    <property type="match status" value="1"/>
</dbReference>
<dbReference type="InterPro" id="IPR044665">
    <property type="entry name" value="E_coli_cyclophilin_A-like"/>
</dbReference>
<name>A0A2G8TBK1_9BURK</name>
<organism evidence="6 7">
    <name type="scientific">Massilia eurypsychrophila</name>
    <dbReference type="NCBI Taxonomy" id="1485217"/>
    <lineage>
        <taxon>Bacteria</taxon>
        <taxon>Pseudomonadati</taxon>
        <taxon>Pseudomonadota</taxon>
        <taxon>Betaproteobacteria</taxon>
        <taxon>Burkholderiales</taxon>
        <taxon>Oxalobacteraceae</taxon>
        <taxon>Telluria group</taxon>
        <taxon>Massilia</taxon>
    </lineage>
</organism>
<dbReference type="Proteomes" id="UP000230390">
    <property type="component" value="Unassembled WGS sequence"/>
</dbReference>
<evidence type="ECO:0000256" key="1">
    <source>
        <dbReference type="ARBA" id="ARBA00007365"/>
    </source>
</evidence>
<dbReference type="RefSeq" id="WP_099791253.1">
    <property type="nucleotide sequence ID" value="NZ_JBHLYV010000099.1"/>
</dbReference>
<evidence type="ECO:0000313" key="6">
    <source>
        <dbReference type="EMBL" id="PIL43437.1"/>
    </source>
</evidence>
<dbReference type="SUPFAM" id="SSF50891">
    <property type="entry name" value="Cyclophilin-like"/>
    <property type="match status" value="1"/>
</dbReference>
<dbReference type="Pfam" id="PF00160">
    <property type="entry name" value="Pro_isomerase"/>
    <property type="match status" value="1"/>
</dbReference>
<keyword evidence="3" id="KW-0697">Rotamase</keyword>
<dbReference type="OrthoDB" id="9807797at2"/>
<dbReference type="AlphaFoldDB" id="A0A2G8TBK1"/>
<dbReference type="InterPro" id="IPR029000">
    <property type="entry name" value="Cyclophilin-like_dom_sf"/>
</dbReference>
<dbReference type="EC" id="5.2.1.8" evidence="2"/>
<evidence type="ECO:0000256" key="4">
    <source>
        <dbReference type="ARBA" id="ARBA00023235"/>
    </source>
</evidence>
<dbReference type="EMBL" id="PDOC01000014">
    <property type="protein sequence ID" value="PIL43437.1"/>
    <property type="molecule type" value="Genomic_DNA"/>
</dbReference>
<dbReference type="InterPro" id="IPR002130">
    <property type="entry name" value="Cyclophilin-type_PPIase_dom"/>
</dbReference>
<keyword evidence="4 6" id="KW-0413">Isomerase</keyword>
<dbReference type="InterPro" id="IPR020892">
    <property type="entry name" value="Cyclophilin-type_PPIase_CS"/>
</dbReference>
<evidence type="ECO:0000259" key="5">
    <source>
        <dbReference type="PROSITE" id="PS50072"/>
    </source>
</evidence>
<dbReference type="PROSITE" id="PS00170">
    <property type="entry name" value="CSA_PPIASE_1"/>
    <property type="match status" value="1"/>
</dbReference>
<sequence>MQFLSDLNGIVWLLAIGMSPVCQAQQTWRALDPENTLVIDTAKGRVIIEMRPDMAPRSVERVKILAREKVYNGLQFHRVIGDFVAQTGNPDNKDNGKSAYPNLAPEMKFKHQRKAIEVWASNASDAASGFFGSVPFQSIPISANQQDWLGWGVHCAGVMGMGRDKPLDSGNSELYFMLGTSRDMDHDYTVVGRVVVGMDVLRTLKQGEPPPSPDIMQSVRLLSDLPGFERPKVSILTGTALRAFIQKVRHEKAADFSVCDVVVPFKME</sequence>
<feature type="domain" description="PPIase cyclophilin-type" evidence="5">
    <location>
        <begin position="44"/>
        <end position="242"/>
    </location>
</feature>
<dbReference type="GO" id="GO:0003755">
    <property type="term" value="F:peptidyl-prolyl cis-trans isomerase activity"/>
    <property type="evidence" value="ECO:0007669"/>
    <property type="project" value="UniProtKB-KW"/>
</dbReference>
<comment type="caution">
    <text evidence="6">The sequence shown here is derived from an EMBL/GenBank/DDBJ whole genome shotgun (WGS) entry which is preliminary data.</text>
</comment>
<dbReference type="GO" id="GO:0006457">
    <property type="term" value="P:protein folding"/>
    <property type="evidence" value="ECO:0007669"/>
    <property type="project" value="InterPro"/>
</dbReference>